<comment type="caution">
    <text evidence="1">The sequence shown here is derived from an EMBL/GenBank/DDBJ whole genome shotgun (WGS) entry which is preliminary data.</text>
</comment>
<sequence length="242" mass="25985">MKLVWSPGTASKAYLDTVKSCELHHESGVAEVVSAMAAGKNARFIVETWSGGGATATSIGLAVASSHTKGRHVCIVPDERSRLEYMEALEEAGMSAEAIVGEADEVVKGLNDIDFMVVDSQRNDCSRILRVAKLSEKGAVLACKNTSSKTASTFRWTSVVDETSHRVVRCVFLPVGKGLDIAHVASSGGNSGKAEKRWIKHVDRRSGEEHVIRRNTLLPKSVPVIVHPKNMAAHNGSKISPT</sequence>
<dbReference type="InterPro" id="IPR009902">
    <property type="entry name" value="DUF1442"/>
</dbReference>
<proteinExistence type="predicted"/>
<dbReference type="Pfam" id="PF07279">
    <property type="entry name" value="DUF1442"/>
    <property type="match status" value="1"/>
</dbReference>
<protein>
    <submittedName>
        <fullName evidence="1">Uncharacterized protein</fullName>
    </submittedName>
</protein>
<evidence type="ECO:0000313" key="2">
    <source>
        <dbReference type="Proteomes" id="UP001396334"/>
    </source>
</evidence>
<dbReference type="EMBL" id="JBBPBN010000044">
    <property type="protein sequence ID" value="KAK8996641.1"/>
    <property type="molecule type" value="Genomic_DNA"/>
</dbReference>
<keyword evidence="2" id="KW-1185">Reference proteome</keyword>
<evidence type="ECO:0000313" key="1">
    <source>
        <dbReference type="EMBL" id="KAK8996641.1"/>
    </source>
</evidence>
<accession>A0ABR2Q7J4</accession>
<dbReference type="PANTHER" id="PTHR33593:SF2">
    <property type="entry name" value="ANKYRIN REPEAT_KH DOMAIN PROTEIN (DUF1442)"/>
    <property type="match status" value="1"/>
</dbReference>
<dbReference type="InterPro" id="IPR029063">
    <property type="entry name" value="SAM-dependent_MTases_sf"/>
</dbReference>
<reference evidence="1 2" key="1">
    <citation type="journal article" date="2024" name="G3 (Bethesda)">
        <title>Genome assembly of Hibiscus sabdariffa L. provides insights into metabolisms of medicinal natural products.</title>
        <authorList>
            <person name="Kim T."/>
        </authorList>
    </citation>
    <scope>NUCLEOTIDE SEQUENCE [LARGE SCALE GENOMIC DNA]</scope>
    <source>
        <strain evidence="1">TK-2024</strain>
        <tissue evidence="1">Old leaves</tissue>
    </source>
</reference>
<gene>
    <name evidence="1" type="ORF">V6N11_081907</name>
</gene>
<dbReference type="PANTHER" id="PTHR33593">
    <property type="entry name" value="DUF1442 FAMILY PROTEIN"/>
    <property type="match status" value="1"/>
</dbReference>
<dbReference type="Gene3D" id="3.40.50.150">
    <property type="entry name" value="Vaccinia Virus protein VP39"/>
    <property type="match status" value="1"/>
</dbReference>
<dbReference type="Proteomes" id="UP001396334">
    <property type="component" value="Unassembled WGS sequence"/>
</dbReference>
<name>A0ABR2Q7J4_9ROSI</name>
<organism evidence="1 2">
    <name type="scientific">Hibiscus sabdariffa</name>
    <name type="common">roselle</name>
    <dbReference type="NCBI Taxonomy" id="183260"/>
    <lineage>
        <taxon>Eukaryota</taxon>
        <taxon>Viridiplantae</taxon>
        <taxon>Streptophyta</taxon>
        <taxon>Embryophyta</taxon>
        <taxon>Tracheophyta</taxon>
        <taxon>Spermatophyta</taxon>
        <taxon>Magnoliopsida</taxon>
        <taxon>eudicotyledons</taxon>
        <taxon>Gunneridae</taxon>
        <taxon>Pentapetalae</taxon>
        <taxon>rosids</taxon>
        <taxon>malvids</taxon>
        <taxon>Malvales</taxon>
        <taxon>Malvaceae</taxon>
        <taxon>Malvoideae</taxon>
        <taxon>Hibiscus</taxon>
    </lineage>
</organism>